<organism evidence="2 3">
    <name type="scientific">Obba rivulosa</name>
    <dbReference type="NCBI Taxonomy" id="1052685"/>
    <lineage>
        <taxon>Eukaryota</taxon>
        <taxon>Fungi</taxon>
        <taxon>Dikarya</taxon>
        <taxon>Basidiomycota</taxon>
        <taxon>Agaricomycotina</taxon>
        <taxon>Agaricomycetes</taxon>
        <taxon>Polyporales</taxon>
        <taxon>Gelatoporiaceae</taxon>
        <taxon>Obba</taxon>
    </lineage>
</organism>
<dbReference type="OrthoDB" id="415532at2759"/>
<feature type="domain" description="DUF4246" evidence="1">
    <location>
        <begin position="104"/>
        <end position="237"/>
    </location>
</feature>
<evidence type="ECO:0000313" key="2">
    <source>
        <dbReference type="EMBL" id="OCH91966.1"/>
    </source>
</evidence>
<dbReference type="InterPro" id="IPR025340">
    <property type="entry name" value="DUF4246"/>
</dbReference>
<protein>
    <recommendedName>
        <fullName evidence="1">DUF4246 domain-containing protein</fullName>
    </recommendedName>
</protein>
<dbReference type="InterPro" id="IPR049192">
    <property type="entry name" value="DUF4246_C"/>
</dbReference>
<name>A0A8E2AVY7_9APHY</name>
<dbReference type="PANTHER" id="PTHR33119">
    <property type="entry name" value="IFI3P"/>
    <property type="match status" value="1"/>
</dbReference>
<keyword evidence="3" id="KW-1185">Reference proteome</keyword>
<gene>
    <name evidence="2" type="ORF">OBBRIDRAFT_802898</name>
</gene>
<feature type="domain" description="DUF4246" evidence="1">
    <location>
        <begin position="291"/>
        <end position="412"/>
    </location>
</feature>
<dbReference type="PANTHER" id="PTHR33119:SF1">
    <property type="entry name" value="FE2OG DIOXYGENASE DOMAIN-CONTAINING PROTEIN"/>
    <property type="match status" value="1"/>
</dbReference>
<reference evidence="2 3" key="1">
    <citation type="submission" date="2016-07" db="EMBL/GenBank/DDBJ databases">
        <title>Draft genome of the white-rot fungus Obba rivulosa 3A-2.</title>
        <authorList>
            <consortium name="DOE Joint Genome Institute"/>
            <person name="Miettinen O."/>
            <person name="Riley R."/>
            <person name="Acob R."/>
            <person name="Barry K."/>
            <person name="Cullen D."/>
            <person name="De Vries R."/>
            <person name="Hainaut M."/>
            <person name="Hatakka A."/>
            <person name="Henrissat B."/>
            <person name="Hilden K."/>
            <person name="Kuo R."/>
            <person name="Labutti K."/>
            <person name="Lipzen A."/>
            <person name="Makela M.R."/>
            <person name="Sandor L."/>
            <person name="Spatafora J.W."/>
            <person name="Grigoriev I.V."/>
            <person name="Hibbett D.S."/>
        </authorList>
    </citation>
    <scope>NUCLEOTIDE SEQUENCE [LARGE SCALE GENOMIC DNA]</scope>
    <source>
        <strain evidence="2 3">3A-2</strain>
    </source>
</reference>
<dbReference type="Proteomes" id="UP000250043">
    <property type="component" value="Unassembled WGS sequence"/>
</dbReference>
<sequence>MLHNISRRQKPGFPSPFDYIQNEYVPLIEQRMRKFASEITEITEKPRWYEKVLDDAIEQDDELLKKLSWETKDSSDLDKGAHYWQKREATQQWPRDRVTDVQLNWVFDYLRWAACQRDSATGIETTGISKIYRSSELIPAELKSELINAVSVLDLVHPSMYCLRIGKSLVKDLDTGKAVVTTVQQYLERRSDLSKKFTTFTSLQHQWIPTDFCVSEDGDVRPLAYINNMHPKKHAALGSSPLWERVLTDALNPAPPLAIQLDALDWYDPIEVPEPDYRANYGEDKRGEYRIYYYESSNITESRLAFRAAVGDGSGDIFALPYERGDVRGWKIVYGVDGNGGSSNQPLRSVITKEDLSLAFPNIYQHRVAPCKLADPTEPGVRKILCFFLVDPMERILSTTEVPPQQRSWHEEEMTQIPRLQDIATELYEIIRDEAVDGTITLDEAKEERLKLMEERANFVVDHSKWIFEVPFNMLFRGESGGLNTTNAFSMKSNGEGNTISLSSMRCKESVFNMLEAFGATA</sequence>
<dbReference type="AlphaFoldDB" id="A0A8E2AVY7"/>
<proteinExistence type="predicted"/>
<dbReference type="EMBL" id="KV722376">
    <property type="protein sequence ID" value="OCH91966.1"/>
    <property type="molecule type" value="Genomic_DNA"/>
</dbReference>
<dbReference type="Pfam" id="PF14033">
    <property type="entry name" value="DUF4246"/>
    <property type="match status" value="2"/>
</dbReference>
<accession>A0A8E2AVY7</accession>
<evidence type="ECO:0000259" key="1">
    <source>
        <dbReference type="Pfam" id="PF14033"/>
    </source>
</evidence>
<evidence type="ECO:0000313" key="3">
    <source>
        <dbReference type="Proteomes" id="UP000250043"/>
    </source>
</evidence>